<dbReference type="PANTHER" id="PTHR14520">
    <property type="entry name" value="MITOCHONDRIAL RIBOSOMAL PROTEIN 63"/>
    <property type="match status" value="1"/>
</dbReference>
<name>A0A8X8BUE4_POLSE</name>
<evidence type="ECO:0000313" key="3">
    <source>
        <dbReference type="Proteomes" id="UP000886611"/>
    </source>
</evidence>
<protein>
    <submittedName>
        <fullName evidence="2">RT63 protein</fullName>
    </submittedName>
</protein>
<sequence>MPRVPAHLRERALGMLQGGMRTADVARAINCHVRTVRRLRQSYRETGRTADHPRSGRPRVTTPAQDRYIRISHLRDSNKPRMFLTLALFRKGIPGKQWIGKYRRPRQITWQMKRNLIEKLEVEAENEYWLSRAYMTKEQEKGHAAEYRLQRWATLKASQIKSFPGHRHVGDHLNQLNVSKKWTIP</sequence>
<dbReference type="AlphaFoldDB" id="A0A8X8BUE4"/>
<dbReference type="SUPFAM" id="SSF46689">
    <property type="entry name" value="Homeodomain-like"/>
    <property type="match status" value="1"/>
</dbReference>
<comment type="caution">
    <text evidence="2">The sequence shown here is derived from an EMBL/GenBank/DDBJ whole genome shotgun (WGS) entry which is preliminary data.</text>
</comment>
<feature type="region of interest" description="Disordered" evidence="1">
    <location>
        <begin position="41"/>
        <end position="65"/>
    </location>
</feature>
<dbReference type="GO" id="GO:0003735">
    <property type="term" value="F:structural constituent of ribosome"/>
    <property type="evidence" value="ECO:0007669"/>
    <property type="project" value="TreeGrafter"/>
</dbReference>
<dbReference type="GO" id="GO:0005761">
    <property type="term" value="C:mitochondrial ribosome"/>
    <property type="evidence" value="ECO:0007669"/>
    <property type="project" value="InterPro"/>
</dbReference>
<feature type="compositionally biased region" description="Basic and acidic residues" evidence="1">
    <location>
        <begin position="42"/>
        <end position="54"/>
    </location>
</feature>
<proteinExistence type="predicted"/>
<dbReference type="Pfam" id="PF13551">
    <property type="entry name" value="HTH_29"/>
    <property type="match status" value="1"/>
</dbReference>
<dbReference type="GO" id="GO:0032543">
    <property type="term" value="P:mitochondrial translation"/>
    <property type="evidence" value="ECO:0007669"/>
    <property type="project" value="TreeGrafter"/>
</dbReference>
<dbReference type="InterPro" id="IPR009057">
    <property type="entry name" value="Homeodomain-like_sf"/>
</dbReference>
<keyword evidence="3" id="KW-1185">Reference proteome</keyword>
<evidence type="ECO:0000256" key="1">
    <source>
        <dbReference type="SAM" id="MobiDB-lite"/>
    </source>
</evidence>
<organism evidence="2 3">
    <name type="scientific">Polypterus senegalus</name>
    <name type="common">Senegal bichir</name>
    <dbReference type="NCBI Taxonomy" id="55291"/>
    <lineage>
        <taxon>Eukaryota</taxon>
        <taxon>Metazoa</taxon>
        <taxon>Chordata</taxon>
        <taxon>Craniata</taxon>
        <taxon>Vertebrata</taxon>
        <taxon>Euteleostomi</taxon>
        <taxon>Actinopterygii</taxon>
        <taxon>Polypteriformes</taxon>
        <taxon>Polypteridae</taxon>
        <taxon>Polypterus</taxon>
    </lineage>
</organism>
<gene>
    <name evidence="2" type="primary">Mrpl57</name>
    <name evidence="2" type="ORF">GTO96_0010463</name>
</gene>
<dbReference type="PANTHER" id="PTHR14520:SF4">
    <property type="entry name" value="LARGE RIBOSOMAL SUBUNIT PROTEIN ML63"/>
    <property type="match status" value="1"/>
</dbReference>
<dbReference type="Proteomes" id="UP000886611">
    <property type="component" value="Unassembled WGS sequence"/>
</dbReference>
<feature type="non-terminal residue" evidence="2">
    <location>
        <position position="185"/>
    </location>
</feature>
<feature type="non-terminal residue" evidence="2">
    <location>
        <position position="1"/>
    </location>
</feature>
<dbReference type="EMBL" id="JAATIS010000859">
    <property type="protein sequence ID" value="KAG2467279.1"/>
    <property type="molecule type" value="Genomic_DNA"/>
</dbReference>
<reference evidence="2 3" key="1">
    <citation type="journal article" date="2021" name="Cell">
        <title>Tracing the genetic footprints of vertebrate landing in non-teleost ray-finned fishes.</title>
        <authorList>
            <person name="Bi X."/>
            <person name="Wang K."/>
            <person name="Yang L."/>
            <person name="Pan H."/>
            <person name="Jiang H."/>
            <person name="Wei Q."/>
            <person name="Fang M."/>
            <person name="Yu H."/>
            <person name="Zhu C."/>
            <person name="Cai Y."/>
            <person name="He Y."/>
            <person name="Gan X."/>
            <person name="Zeng H."/>
            <person name="Yu D."/>
            <person name="Zhu Y."/>
            <person name="Jiang H."/>
            <person name="Qiu Q."/>
            <person name="Yang H."/>
            <person name="Zhang Y.E."/>
            <person name="Wang W."/>
            <person name="Zhu M."/>
            <person name="He S."/>
            <person name="Zhang G."/>
        </authorList>
    </citation>
    <scope>NUCLEOTIDE SEQUENCE [LARGE SCALE GENOMIC DNA]</scope>
    <source>
        <strain evidence="2">Bchr_013</strain>
    </source>
</reference>
<dbReference type="Pfam" id="PF14978">
    <property type="entry name" value="MRP-63"/>
    <property type="match status" value="1"/>
</dbReference>
<evidence type="ECO:0000313" key="2">
    <source>
        <dbReference type="EMBL" id="KAG2467279.1"/>
    </source>
</evidence>
<accession>A0A8X8BUE4</accession>
<dbReference type="InterPro" id="IPR016576">
    <property type="entry name" value="Ribosomal_mL63"/>
</dbReference>